<accession>A0A7M2YXN0</accession>
<dbReference type="Proteomes" id="UP000254134">
    <property type="component" value="Unassembled WGS sequence"/>
</dbReference>
<protein>
    <submittedName>
        <fullName evidence="1">Glycosyl transferase group 1</fullName>
    </submittedName>
</protein>
<keyword evidence="1" id="KW-0808">Transferase</keyword>
<reference evidence="1 2" key="1">
    <citation type="submission" date="2018-07" db="EMBL/GenBank/DDBJ databases">
        <title>High-quality-draft genome sequence of Gaiella occulta.</title>
        <authorList>
            <person name="Severino R."/>
            <person name="Froufe H.J.C."/>
            <person name="Rainey F.A."/>
            <person name="Barroso C."/>
            <person name="Albuquerque L."/>
            <person name="Lobo-Da-Cunha A."/>
            <person name="Da Costa M.S."/>
            <person name="Egas C."/>
        </authorList>
    </citation>
    <scope>NUCLEOTIDE SEQUENCE [LARGE SCALE GENOMIC DNA]</scope>
    <source>
        <strain evidence="1 2">F2-233</strain>
    </source>
</reference>
<evidence type="ECO:0000313" key="1">
    <source>
        <dbReference type="EMBL" id="RDI74238.1"/>
    </source>
</evidence>
<dbReference type="SUPFAM" id="SSF53756">
    <property type="entry name" value="UDP-Glycosyltransferase/glycogen phosphorylase"/>
    <property type="match status" value="1"/>
</dbReference>
<proteinExistence type="predicted"/>
<keyword evidence="2" id="KW-1185">Reference proteome</keyword>
<dbReference type="OrthoDB" id="9809622at2"/>
<reference evidence="2" key="2">
    <citation type="journal article" date="2019" name="MicrobiologyOpen">
        <title>High-quality draft genome sequence of Gaiella occulta isolated from a 150 meter deep mineral water borehole and comparison with the genome sequences of other deep-branching lineages of the phylum Actinobacteria.</title>
        <authorList>
            <person name="Severino R."/>
            <person name="Froufe H.J.C."/>
            <person name="Barroso C."/>
            <person name="Albuquerque L."/>
            <person name="Lobo-da-Cunha A."/>
            <person name="da Costa M.S."/>
            <person name="Egas C."/>
        </authorList>
    </citation>
    <scope>NUCLEOTIDE SEQUENCE [LARGE SCALE GENOMIC DNA]</scope>
    <source>
        <strain evidence="2">F2-233</strain>
    </source>
</reference>
<dbReference type="RefSeq" id="WP_114796240.1">
    <property type="nucleotide sequence ID" value="NZ_QQZY01000004.1"/>
</dbReference>
<name>A0A7M2YXN0_9ACTN</name>
<evidence type="ECO:0000313" key="2">
    <source>
        <dbReference type="Proteomes" id="UP000254134"/>
    </source>
</evidence>
<gene>
    <name evidence="1" type="ORF">Gocc_1814</name>
</gene>
<sequence length="321" mass="35816">MSAGAPAHGAERPLRVVHCPVNTAGVPWTNVQALRRRGVDARLVVFERYALHPEADRSLDLRGGFLRRQPRQWRALLELLPRTDVFHFVFGLTLVPQTLQFPILKLFGKKSVMHYLGSDIRGKTREQLAYGKKAGAEIVGSYDALRWVPEAEVIPPGIDLSRIDPVAPRDRERPLIVHAPSSRRRKGTEHVVAAVEGLDADLEIVEGLHHDEALARYRGADIVVDQLNAGWYGLFAIECMALGKPVVAFLHDEAVRRTGEAFGMEVPIVSASAETLRERLRPLVADAAERRRIGAASRAYVEHVHDVERVADRLLDVYARL</sequence>
<organism evidence="1 2">
    <name type="scientific">Gaiella occulta</name>
    <dbReference type="NCBI Taxonomy" id="1002870"/>
    <lineage>
        <taxon>Bacteria</taxon>
        <taxon>Bacillati</taxon>
        <taxon>Actinomycetota</taxon>
        <taxon>Thermoleophilia</taxon>
        <taxon>Gaiellales</taxon>
        <taxon>Gaiellaceae</taxon>
        <taxon>Gaiella</taxon>
    </lineage>
</organism>
<comment type="caution">
    <text evidence="1">The sequence shown here is derived from an EMBL/GenBank/DDBJ whole genome shotgun (WGS) entry which is preliminary data.</text>
</comment>
<dbReference type="PANTHER" id="PTHR12526:SF625">
    <property type="entry name" value="PHOSPHATIDYLINOSITOL GLYCAN-CLASS A"/>
    <property type="match status" value="1"/>
</dbReference>
<dbReference type="AlphaFoldDB" id="A0A7M2YXN0"/>
<dbReference type="GO" id="GO:0016757">
    <property type="term" value="F:glycosyltransferase activity"/>
    <property type="evidence" value="ECO:0007669"/>
    <property type="project" value="TreeGrafter"/>
</dbReference>
<dbReference type="Gene3D" id="3.40.50.2000">
    <property type="entry name" value="Glycogen Phosphorylase B"/>
    <property type="match status" value="1"/>
</dbReference>
<dbReference type="PANTHER" id="PTHR12526">
    <property type="entry name" value="GLYCOSYLTRANSFERASE"/>
    <property type="match status" value="1"/>
</dbReference>
<dbReference type="EMBL" id="QQZY01000004">
    <property type="protein sequence ID" value="RDI74238.1"/>
    <property type="molecule type" value="Genomic_DNA"/>
</dbReference>